<dbReference type="InterPro" id="IPR029068">
    <property type="entry name" value="Glyas_Bleomycin-R_OHBP_Dase"/>
</dbReference>
<feature type="domain" description="VOC" evidence="1">
    <location>
        <begin position="138"/>
        <end position="250"/>
    </location>
</feature>
<comment type="caution">
    <text evidence="2">The sequence shown here is derived from an EMBL/GenBank/DDBJ whole genome shotgun (WGS) entry which is preliminary data.</text>
</comment>
<sequence length="255" mass="27137">MPIEDAFPHGTPIWVDHQSRDQPASRTYYRELFGWEVGPADPAMGGYSLATARGVAVTTLGPLPDASVPTTWTVYFAVDDLEAAATTVLDAGGSVLLAPGETVPGVRLAIVADPAGAVFGLWQRQEQNAPWLRDEPGAVDWLELVAADPAATYPFYERVLGVGVSEMRVGDEPYGLFDVGDTSVAGAYRSDGTDEPHWLLYFNVADLDAAVVRATELGGTLRTEPQSAAGVGRWAEVVDPQGAVFGLLEPEPEPV</sequence>
<dbReference type="InterPro" id="IPR004360">
    <property type="entry name" value="Glyas_Fos-R_dOase_dom"/>
</dbReference>
<dbReference type="Pfam" id="PF00903">
    <property type="entry name" value="Glyoxalase"/>
    <property type="match status" value="1"/>
</dbReference>
<reference evidence="2" key="1">
    <citation type="submission" date="2023-03" db="EMBL/GenBank/DDBJ databases">
        <title>MT1 and MT2 Draft Genomes of Novel Species.</title>
        <authorList>
            <person name="Venkateswaran K."/>
        </authorList>
    </citation>
    <scope>NUCLEOTIDE SEQUENCE</scope>
    <source>
        <strain evidence="2">F6_8S_P_1A</strain>
    </source>
</reference>
<dbReference type="Pfam" id="PF18029">
    <property type="entry name" value="Glyoxalase_6"/>
    <property type="match status" value="1"/>
</dbReference>
<protein>
    <submittedName>
        <fullName evidence="2">VOC family protein</fullName>
    </submittedName>
</protein>
<keyword evidence="3" id="KW-1185">Reference proteome</keyword>
<dbReference type="RefSeq" id="WP_301220854.1">
    <property type="nucleotide sequence ID" value="NZ_JAROCB010000009.1"/>
</dbReference>
<accession>A0ABT8J3A4</accession>
<dbReference type="CDD" id="cd07247">
    <property type="entry name" value="SgaA_N_like"/>
    <property type="match status" value="2"/>
</dbReference>
<gene>
    <name evidence="2" type="ORF">P5G59_20670</name>
</gene>
<dbReference type="PROSITE" id="PS51819">
    <property type="entry name" value="VOC"/>
    <property type="match status" value="2"/>
</dbReference>
<dbReference type="EMBL" id="JAROCB010000009">
    <property type="protein sequence ID" value="MDN4599574.1"/>
    <property type="molecule type" value="Genomic_DNA"/>
</dbReference>
<name>A0ABT8J3A4_9MICO</name>
<proteinExistence type="predicted"/>
<dbReference type="InterPro" id="IPR052164">
    <property type="entry name" value="Anthracycline_SecMetBiosynth"/>
</dbReference>
<evidence type="ECO:0000313" key="2">
    <source>
        <dbReference type="EMBL" id="MDN4599574.1"/>
    </source>
</evidence>
<evidence type="ECO:0000259" key="1">
    <source>
        <dbReference type="PROSITE" id="PS51819"/>
    </source>
</evidence>
<dbReference type="PANTHER" id="PTHR33993:SF14">
    <property type="entry name" value="GB|AAF24581.1"/>
    <property type="match status" value="1"/>
</dbReference>
<dbReference type="SUPFAM" id="SSF54593">
    <property type="entry name" value="Glyoxalase/Bleomycin resistance protein/Dihydroxybiphenyl dioxygenase"/>
    <property type="match status" value="2"/>
</dbReference>
<dbReference type="Proteomes" id="UP001174210">
    <property type="component" value="Unassembled WGS sequence"/>
</dbReference>
<organism evidence="2 3">
    <name type="scientific">Leifsonia virtsii</name>
    <dbReference type="NCBI Taxonomy" id="3035915"/>
    <lineage>
        <taxon>Bacteria</taxon>
        <taxon>Bacillati</taxon>
        <taxon>Actinomycetota</taxon>
        <taxon>Actinomycetes</taxon>
        <taxon>Micrococcales</taxon>
        <taxon>Microbacteriaceae</taxon>
        <taxon>Leifsonia</taxon>
    </lineage>
</organism>
<dbReference type="InterPro" id="IPR037523">
    <property type="entry name" value="VOC_core"/>
</dbReference>
<dbReference type="InterPro" id="IPR041581">
    <property type="entry name" value="Glyoxalase_6"/>
</dbReference>
<feature type="domain" description="VOC" evidence="1">
    <location>
        <begin position="11"/>
        <end position="124"/>
    </location>
</feature>
<evidence type="ECO:0000313" key="3">
    <source>
        <dbReference type="Proteomes" id="UP001174210"/>
    </source>
</evidence>
<dbReference type="Gene3D" id="3.10.180.10">
    <property type="entry name" value="2,3-Dihydroxybiphenyl 1,2-Dioxygenase, domain 1"/>
    <property type="match status" value="2"/>
</dbReference>
<dbReference type="PANTHER" id="PTHR33993">
    <property type="entry name" value="GLYOXALASE-RELATED"/>
    <property type="match status" value="1"/>
</dbReference>